<dbReference type="AlphaFoldDB" id="A0A7N0TX67"/>
<dbReference type="Proteomes" id="UP000594263">
    <property type="component" value="Unplaced"/>
</dbReference>
<dbReference type="Gene3D" id="3.40.50.1820">
    <property type="entry name" value="alpha/beta hydrolase"/>
    <property type="match status" value="1"/>
</dbReference>
<dbReference type="InterPro" id="IPR029058">
    <property type="entry name" value="AB_hydrolase_fold"/>
</dbReference>
<comment type="similarity">
    <text evidence="1">Belongs to the peptidase S10 family.</text>
</comment>
<dbReference type="GO" id="GO:0004185">
    <property type="term" value="F:serine-type carboxypeptidase activity"/>
    <property type="evidence" value="ECO:0007669"/>
    <property type="project" value="InterPro"/>
</dbReference>
<evidence type="ECO:0000313" key="4">
    <source>
        <dbReference type="Proteomes" id="UP000594263"/>
    </source>
</evidence>
<dbReference type="InterPro" id="IPR001563">
    <property type="entry name" value="Peptidase_S10"/>
</dbReference>
<feature type="transmembrane region" description="Helical" evidence="2">
    <location>
        <begin position="68"/>
        <end position="86"/>
    </location>
</feature>
<accession>A0A7N0TX67</accession>
<dbReference type="GO" id="GO:0019748">
    <property type="term" value="P:secondary metabolic process"/>
    <property type="evidence" value="ECO:0007669"/>
    <property type="project" value="TreeGrafter"/>
</dbReference>
<dbReference type="PANTHER" id="PTHR11802">
    <property type="entry name" value="SERINE PROTEASE FAMILY S10 SERINE CARBOXYPEPTIDASE"/>
    <property type="match status" value="1"/>
</dbReference>
<evidence type="ECO:0000256" key="2">
    <source>
        <dbReference type="SAM" id="Phobius"/>
    </source>
</evidence>
<dbReference type="Pfam" id="PF00450">
    <property type="entry name" value="Peptidase_S10"/>
    <property type="match status" value="1"/>
</dbReference>
<evidence type="ECO:0000313" key="3">
    <source>
        <dbReference type="EnsemblPlants" id="Kaladp0047s0032.1.v1.1"/>
    </source>
</evidence>
<keyword evidence="4" id="KW-1185">Reference proteome</keyword>
<keyword evidence="2" id="KW-0812">Transmembrane</keyword>
<feature type="transmembrane region" description="Helical" evidence="2">
    <location>
        <begin position="22"/>
        <end position="40"/>
    </location>
</feature>
<proteinExistence type="inferred from homology"/>
<evidence type="ECO:0000256" key="1">
    <source>
        <dbReference type="ARBA" id="ARBA00009431"/>
    </source>
</evidence>
<dbReference type="GO" id="GO:0016747">
    <property type="term" value="F:acyltransferase activity, transferring groups other than amino-acyl groups"/>
    <property type="evidence" value="ECO:0007669"/>
    <property type="project" value="TreeGrafter"/>
</dbReference>
<dbReference type="EnsemblPlants" id="Kaladp0047s0032.1.v1.1">
    <property type="protein sequence ID" value="Kaladp0047s0032.1.v1.1"/>
    <property type="gene ID" value="Kaladp0047s0032.v1.1"/>
</dbReference>
<protein>
    <submittedName>
        <fullName evidence="3">Uncharacterized protein</fullName>
    </submittedName>
</protein>
<sequence>MCWRLCADAPHAQGLSRPCKRIASFSLLVILALLSLPFHLETGYVSVDDSELFYYFIESQGNPSQDPIFLWLTGGPGCSAFNGLIYEMGPMQFDIHNYPGGLPSLLPWEDAWTKVRANHSITQSVFLGKFYF</sequence>
<dbReference type="GO" id="GO:0006508">
    <property type="term" value="P:proteolysis"/>
    <property type="evidence" value="ECO:0007669"/>
    <property type="project" value="InterPro"/>
</dbReference>
<reference evidence="3" key="1">
    <citation type="submission" date="2021-01" db="UniProtKB">
        <authorList>
            <consortium name="EnsemblPlants"/>
        </authorList>
    </citation>
    <scope>IDENTIFICATION</scope>
</reference>
<organism evidence="3 4">
    <name type="scientific">Kalanchoe fedtschenkoi</name>
    <name type="common">Lavender scallops</name>
    <name type="synonym">South American air plant</name>
    <dbReference type="NCBI Taxonomy" id="63787"/>
    <lineage>
        <taxon>Eukaryota</taxon>
        <taxon>Viridiplantae</taxon>
        <taxon>Streptophyta</taxon>
        <taxon>Embryophyta</taxon>
        <taxon>Tracheophyta</taxon>
        <taxon>Spermatophyta</taxon>
        <taxon>Magnoliopsida</taxon>
        <taxon>eudicotyledons</taxon>
        <taxon>Gunneridae</taxon>
        <taxon>Pentapetalae</taxon>
        <taxon>Saxifragales</taxon>
        <taxon>Crassulaceae</taxon>
        <taxon>Kalanchoe</taxon>
    </lineage>
</organism>
<dbReference type="SUPFAM" id="SSF53474">
    <property type="entry name" value="alpha/beta-Hydrolases"/>
    <property type="match status" value="1"/>
</dbReference>
<keyword evidence="2" id="KW-0472">Membrane</keyword>
<keyword evidence="2" id="KW-1133">Transmembrane helix</keyword>
<name>A0A7N0TX67_KALFE</name>
<dbReference type="PANTHER" id="PTHR11802:SF377">
    <property type="entry name" value="SERINE CARBOXYPEPTIDASE-LIKE 18"/>
    <property type="match status" value="1"/>
</dbReference>
<dbReference type="OMA" id="KGNEYNG"/>
<dbReference type="Gramene" id="Kaladp0047s0032.1.v1.1">
    <property type="protein sequence ID" value="Kaladp0047s0032.1.v1.1"/>
    <property type="gene ID" value="Kaladp0047s0032.v1.1"/>
</dbReference>